<reference evidence="1" key="1">
    <citation type="journal article" date="2020" name="Phytopathology">
        <title>Genome Sequence Resources of Colletotrichum truncatum, C. plurivorum, C. musicola, and C. sojae: Four Species Pathogenic to Soybean (Glycine max).</title>
        <authorList>
            <person name="Rogerio F."/>
            <person name="Boufleur T.R."/>
            <person name="Ciampi-Guillardi M."/>
            <person name="Sukno S.A."/>
            <person name="Thon M.R."/>
            <person name="Massola Junior N.S."/>
            <person name="Baroncelli R."/>
        </authorList>
    </citation>
    <scope>NUCLEOTIDE SEQUENCE</scope>
    <source>
        <strain evidence="1">LFN00145</strain>
    </source>
</reference>
<proteinExistence type="predicted"/>
<evidence type="ECO:0000313" key="1">
    <source>
        <dbReference type="EMBL" id="KAF6817370.1"/>
    </source>
</evidence>
<comment type="caution">
    <text evidence="1">The sequence shown here is derived from an EMBL/GenBank/DDBJ whole genome shotgun (WGS) entry which is preliminary data.</text>
</comment>
<keyword evidence="2" id="KW-1185">Reference proteome</keyword>
<organism evidence="1 2">
    <name type="scientific">Colletotrichum plurivorum</name>
    <dbReference type="NCBI Taxonomy" id="2175906"/>
    <lineage>
        <taxon>Eukaryota</taxon>
        <taxon>Fungi</taxon>
        <taxon>Dikarya</taxon>
        <taxon>Ascomycota</taxon>
        <taxon>Pezizomycotina</taxon>
        <taxon>Sordariomycetes</taxon>
        <taxon>Hypocreomycetidae</taxon>
        <taxon>Glomerellales</taxon>
        <taxon>Glomerellaceae</taxon>
        <taxon>Colletotrichum</taxon>
        <taxon>Colletotrichum orchidearum species complex</taxon>
    </lineage>
</organism>
<dbReference type="AlphaFoldDB" id="A0A8H6N2T4"/>
<evidence type="ECO:0000313" key="2">
    <source>
        <dbReference type="Proteomes" id="UP000654918"/>
    </source>
</evidence>
<sequence length="75" mass="7708">MGHPHNFTILPALARAFTYTPISPRLERASFCLISAVGASGASDLPGRHLLGPFATGRAAPPALMGVMAVSGPHT</sequence>
<gene>
    <name evidence="1" type="ORF">CPLU01_13616</name>
</gene>
<dbReference type="EMBL" id="WIGO01000319">
    <property type="protein sequence ID" value="KAF6817370.1"/>
    <property type="molecule type" value="Genomic_DNA"/>
</dbReference>
<dbReference type="Proteomes" id="UP000654918">
    <property type="component" value="Unassembled WGS sequence"/>
</dbReference>
<name>A0A8H6N2T4_9PEZI</name>
<accession>A0A8H6N2T4</accession>
<protein>
    <submittedName>
        <fullName evidence="1">Uncharacterized protein</fullName>
    </submittedName>
</protein>